<accession>A0A9W8L8K0</accession>
<feature type="non-terminal residue" evidence="4">
    <location>
        <position position="110"/>
    </location>
</feature>
<dbReference type="AlphaFoldDB" id="A0A9W8L8K0"/>
<name>A0A9W8L8K0_9FUNG</name>
<evidence type="ECO:0000256" key="2">
    <source>
        <dbReference type="ARBA" id="ARBA00023242"/>
    </source>
</evidence>
<evidence type="ECO:0000259" key="3">
    <source>
        <dbReference type="PROSITE" id="PS50013"/>
    </source>
</evidence>
<dbReference type="InterPro" id="IPR016197">
    <property type="entry name" value="Chromo-like_dom_sf"/>
</dbReference>
<proteinExistence type="predicted"/>
<comment type="caution">
    <text evidence="4">The sequence shown here is derived from an EMBL/GenBank/DDBJ whole genome shotgun (WGS) entry which is preliminary data.</text>
</comment>
<comment type="subcellular location">
    <subcellularLocation>
        <location evidence="1">Nucleus</location>
    </subcellularLocation>
</comment>
<gene>
    <name evidence="4" type="ORF">GGI19_006055</name>
</gene>
<dbReference type="EMBL" id="JANBUH010001037">
    <property type="protein sequence ID" value="KAJ2748579.1"/>
    <property type="molecule type" value="Genomic_DNA"/>
</dbReference>
<evidence type="ECO:0000256" key="1">
    <source>
        <dbReference type="ARBA" id="ARBA00004123"/>
    </source>
</evidence>
<dbReference type="InterPro" id="IPR000953">
    <property type="entry name" value="Chromo/chromo_shadow_dom"/>
</dbReference>
<sequence>MQPEKEEYDVDRIIGRRISLCRGTEYLILWCKYTLEEASWEPSKLLDCDQKVEEFEQRCYQQRVEQQSQPDLLAVDLYEDHGLVTLVDKGHEYMADCDSGFEVPPEDFDF</sequence>
<organism evidence="4 5">
    <name type="scientific">Coemansia pectinata</name>
    <dbReference type="NCBI Taxonomy" id="1052879"/>
    <lineage>
        <taxon>Eukaryota</taxon>
        <taxon>Fungi</taxon>
        <taxon>Fungi incertae sedis</taxon>
        <taxon>Zoopagomycota</taxon>
        <taxon>Kickxellomycotina</taxon>
        <taxon>Kickxellomycetes</taxon>
        <taxon>Kickxellales</taxon>
        <taxon>Kickxellaceae</taxon>
        <taxon>Coemansia</taxon>
    </lineage>
</organism>
<reference evidence="4" key="1">
    <citation type="submission" date="2022-07" db="EMBL/GenBank/DDBJ databases">
        <title>Phylogenomic reconstructions and comparative analyses of Kickxellomycotina fungi.</title>
        <authorList>
            <person name="Reynolds N.K."/>
            <person name="Stajich J.E."/>
            <person name="Barry K."/>
            <person name="Grigoriev I.V."/>
            <person name="Crous P."/>
            <person name="Smith M.E."/>
        </authorList>
    </citation>
    <scope>NUCLEOTIDE SEQUENCE</scope>
    <source>
        <strain evidence="4">BCRC 34297</strain>
    </source>
</reference>
<dbReference type="InterPro" id="IPR051219">
    <property type="entry name" value="Heterochromatin_chromo-domain"/>
</dbReference>
<evidence type="ECO:0000313" key="5">
    <source>
        <dbReference type="Proteomes" id="UP001140011"/>
    </source>
</evidence>
<dbReference type="OrthoDB" id="5857104at2759"/>
<evidence type="ECO:0000313" key="4">
    <source>
        <dbReference type="EMBL" id="KAJ2748579.1"/>
    </source>
</evidence>
<dbReference type="Gene3D" id="2.40.50.40">
    <property type="match status" value="1"/>
</dbReference>
<feature type="domain" description="Chromo" evidence="3">
    <location>
        <begin position="8"/>
        <end position="67"/>
    </location>
</feature>
<dbReference type="Pfam" id="PF00385">
    <property type="entry name" value="Chromo"/>
    <property type="match status" value="1"/>
</dbReference>
<feature type="non-terminal residue" evidence="4">
    <location>
        <position position="1"/>
    </location>
</feature>
<keyword evidence="2" id="KW-0539">Nucleus</keyword>
<dbReference type="Proteomes" id="UP001140011">
    <property type="component" value="Unassembled WGS sequence"/>
</dbReference>
<dbReference type="PANTHER" id="PTHR22812">
    <property type="entry name" value="CHROMOBOX PROTEIN"/>
    <property type="match status" value="1"/>
</dbReference>
<protein>
    <recommendedName>
        <fullName evidence="3">Chromo domain-containing protein</fullName>
    </recommendedName>
</protein>
<dbReference type="InterPro" id="IPR023780">
    <property type="entry name" value="Chromo_domain"/>
</dbReference>
<dbReference type="SUPFAM" id="SSF54160">
    <property type="entry name" value="Chromo domain-like"/>
    <property type="match status" value="1"/>
</dbReference>
<dbReference type="SMART" id="SM00298">
    <property type="entry name" value="CHROMO"/>
    <property type="match status" value="1"/>
</dbReference>
<dbReference type="PROSITE" id="PS50013">
    <property type="entry name" value="CHROMO_2"/>
    <property type="match status" value="1"/>
</dbReference>
<keyword evidence="5" id="KW-1185">Reference proteome</keyword>
<dbReference type="GO" id="GO:0005634">
    <property type="term" value="C:nucleus"/>
    <property type="evidence" value="ECO:0007669"/>
    <property type="project" value="UniProtKB-SubCell"/>
</dbReference>